<dbReference type="InterPro" id="IPR017871">
    <property type="entry name" value="ABC_transporter-like_CS"/>
</dbReference>
<keyword evidence="3" id="KW-0547">Nucleotide-binding</keyword>
<evidence type="ECO:0000259" key="5">
    <source>
        <dbReference type="PROSITE" id="PS50893"/>
    </source>
</evidence>
<dbReference type="SUPFAM" id="SSF52540">
    <property type="entry name" value="P-loop containing nucleoside triphosphate hydrolases"/>
    <property type="match status" value="1"/>
</dbReference>
<dbReference type="Proteomes" id="UP000651517">
    <property type="component" value="Unassembled WGS sequence"/>
</dbReference>
<dbReference type="PROSITE" id="PS50893">
    <property type="entry name" value="ABC_TRANSPORTER_2"/>
    <property type="match status" value="1"/>
</dbReference>
<evidence type="ECO:0000256" key="2">
    <source>
        <dbReference type="ARBA" id="ARBA00022448"/>
    </source>
</evidence>
<dbReference type="Gene3D" id="3.40.50.300">
    <property type="entry name" value="P-loop containing nucleotide triphosphate hydrolases"/>
    <property type="match status" value="1"/>
</dbReference>
<keyword evidence="7" id="KW-1185">Reference proteome</keyword>
<dbReference type="SMART" id="SM00382">
    <property type="entry name" value="AAA"/>
    <property type="match status" value="1"/>
</dbReference>
<name>A0ABR8WXQ2_9MICO</name>
<organism evidence="6 7">
    <name type="scientific">Brevibacterium gallinarum</name>
    <dbReference type="NCBI Taxonomy" id="2762220"/>
    <lineage>
        <taxon>Bacteria</taxon>
        <taxon>Bacillati</taxon>
        <taxon>Actinomycetota</taxon>
        <taxon>Actinomycetes</taxon>
        <taxon>Micrococcales</taxon>
        <taxon>Brevibacteriaceae</taxon>
        <taxon>Brevibacterium</taxon>
    </lineage>
</organism>
<dbReference type="InterPro" id="IPR003439">
    <property type="entry name" value="ABC_transporter-like_ATP-bd"/>
</dbReference>
<gene>
    <name evidence="6" type="ORF">H9634_11305</name>
</gene>
<dbReference type="PROSITE" id="PS00211">
    <property type="entry name" value="ABC_TRANSPORTER_1"/>
    <property type="match status" value="1"/>
</dbReference>
<proteinExistence type="inferred from homology"/>
<comment type="caution">
    <text evidence="6">The sequence shown here is derived from an EMBL/GenBank/DDBJ whole genome shotgun (WGS) entry which is preliminary data.</text>
</comment>
<keyword evidence="2" id="KW-0813">Transport</keyword>
<protein>
    <submittedName>
        <fullName evidence="6">ABC transporter ATP-binding protein</fullName>
    </submittedName>
</protein>
<comment type="similarity">
    <text evidence="1">Belongs to the ABC transporter superfamily.</text>
</comment>
<dbReference type="Pfam" id="PF00005">
    <property type="entry name" value="ABC_tran"/>
    <property type="match status" value="1"/>
</dbReference>
<feature type="domain" description="ABC transporter" evidence="5">
    <location>
        <begin position="5"/>
        <end position="232"/>
    </location>
</feature>
<evidence type="ECO:0000313" key="7">
    <source>
        <dbReference type="Proteomes" id="UP000651517"/>
    </source>
</evidence>
<accession>A0ABR8WXQ2</accession>
<keyword evidence="4 6" id="KW-0067">ATP-binding</keyword>
<dbReference type="PANTHER" id="PTHR43335">
    <property type="entry name" value="ABC TRANSPORTER, ATP-BINDING PROTEIN"/>
    <property type="match status" value="1"/>
</dbReference>
<dbReference type="InterPro" id="IPR027417">
    <property type="entry name" value="P-loop_NTPase"/>
</dbReference>
<reference evidence="6 7" key="1">
    <citation type="submission" date="2020-08" db="EMBL/GenBank/DDBJ databases">
        <title>A Genomic Blueprint of the Chicken Gut Microbiome.</title>
        <authorList>
            <person name="Gilroy R."/>
            <person name="Ravi A."/>
            <person name="Getino M."/>
            <person name="Pursley I."/>
            <person name="Horton D.L."/>
            <person name="Alikhan N.-F."/>
            <person name="Baker D."/>
            <person name="Gharbi K."/>
            <person name="Hall N."/>
            <person name="Watson M."/>
            <person name="Adriaenssens E.M."/>
            <person name="Foster-Nyarko E."/>
            <person name="Jarju S."/>
            <person name="Secka A."/>
            <person name="Antonio M."/>
            <person name="Oren A."/>
            <person name="Chaudhuri R."/>
            <person name="La Ragione R.M."/>
            <person name="Hildebrand F."/>
            <person name="Pallen M.J."/>
        </authorList>
    </citation>
    <scope>NUCLEOTIDE SEQUENCE [LARGE SCALE GENOMIC DNA]</scope>
    <source>
        <strain evidence="6 7">Re57</strain>
    </source>
</reference>
<evidence type="ECO:0000256" key="1">
    <source>
        <dbReference type="ARBA" id="ARBA00005417"/>
    </source>
</evidence>
<dbReference type="RefSeq" id="WP_191726753.1">
    <property type="nucleotide sequence ID" value="NZ_JACSPY010000012.1"/>
</dbReference>
<dbReference type="GO" id="GO:0005524">
    <property type="term" value="F:ATP binding"/>
    <property type="evidence" value="ECO:0007669"/>
    <property type="project" value="UniProtKB-KW"/>
</dbReference>
<evidence type="ECO:0000256" key="4">
    <source>
        <dbReference type="ARBA" id="ARBA00022840"/>
    </source>
</evidence>
<evidence type="ECO:0000256" key="3">
    <source>
        <dbReference type="ARBA" id="ARBA00022741"/>
    </source>
</evidence>
<dbReference type="EMBL" id="JACSPY010000012">
    <property type="protein sequence ID" value="MBD8021366.1"/>
    <property type="molecule type" value="Genomic_DNA"/>
</dbReference>
<sequence length="301" mass="32530">MSFVVSTEHLSKRYGDTAVVNDLNLRIPEGCVYGFLGPNGSGKSTTMKMLLSLIRPSSGTIEIFGEPMSRHSRRRLLGSIGSLIESPPGYGHLTGAENMRVVQRLLGLSDQQIALAVDTVRLGKQMNKKVRNYSLGMKQRLGIAMALARQPRLLILDEPTNGLDPAGIDEIRQLLRRLADGGVTVMVSSHLLGEIDKTANMLGILSGGQMLFQGSREALFTASLPDLILSTPDPRHTRSLLNSAADAHIDGSAVRVSGLDSTGAAHLIRHLVNAGDEIYEARRDEQSLEDVFMHLTGGGEL</sequence>
<evidence type="ECO:0000313" key="6">
    <source>
        <dbReference type="EMBL" id="MBD8021366.1"/>
    </source>
</evidence>
<dbReference type="PANTHER" id="PTHR43335:SF4">
    <property type="entry name" value="ABC TRANSPORTER, ATP-BINDING PROTEIN"/>
    <property type="match status" value="1"/>
</dbReference>
<dbReference type="InterPro" id="IPR003593">
    <property type="entry name" value="AAA+_ATPase"/>
</dbReference>